<keyword evidence="14" id="KW-1185">Reference proteome</keyword>
<comment type="function">
    <text evidence="9">Cell wall formation. Catalyzes the addition of glutamate to the nucleotide precursor UDP-N-acetylmuramoyl-L-alanine (UMA).</text>
</comment>
<dbReference type="SUPFAM" id="SSF53244">
    <property type="entry name" value="MurD-like peptide ligases, peptide-binding domain"/>
    <property type="match status" value="1"/>
</dbReference>
<feature type="region of interest" description="Disordered" evidence="10">
    <location>
        <begin position="1"/>
        <end position="47"/>
    </location>
</feature>
<evidence type="ECO:0000259" key="12">
    <source>
        <dbReference type="Pfam" id="PF08245"/>
    </source>
</evidence>
<feature type="non-terminal residue" evidence="13">
    <location>
        <position position="1"/>
    </location>
</feature>
<protein>
    <recommendedName>
        <fullName evidence="9">UDP-N-acetylmuramoylalanine--D-glutamate ligase</fullName>
        <ecNumber evidence="9">6.3.2.9</ecNumber>
    </recommendedName>
</protein>
<comment type="subcellular location">
    <subcellularLocation>
        <location evidence="1 9">Cytoplasm</location>
    </subcellularLocation>
</comment>
<keyword evidence="8 9" id="KW-0131">Cell cycle</keyword>
<dbReference type="InterPro" id="IPR004101">
    <property type="entry name" value="Mur_ligase_C"/>
</dbReference>
<dbReference type="InterPro" id="IPR013221">
    <property type="entry name" value="Mur_ligase_cen"/>
</dbReference>
<dbReference type="NCBIfam" id="TIGR01087">
    <property type="entry name" value="murD"/>
    <property type="match status" value="1"/>
</dbReference>
<comment type="catalytic activity">
    <reaction evidence="9">
        <text>UDP-N-acetyl-alpha-D-muramoyl-L-alanine + D-glutamate + ATP = UDP-N-acetyl-alpha-D-muramoyl-L-alanyl-D-glutamate + ADP + phosphate + H(+)</text>
        <dbReference type="Rhea" id="RHEA:16429"/>
        <dbReference type="ChEBI" id="CHEBI:15378"/>
        <dbReference type="ChEBI" id="CHEBI:29986"/>
        <dbReference type="ChEBI" id="CHEBI:30616"/>
        <dbReference type="ChEBI" id="CHEBI:43474"/>
        <dbReference type="ChEBI" id="CHEBI:83898"/>
        <dbReference type="ChEBI" id="CHEBI:83900"/>
        <dbReference type="ChEBI" id="CHEBI:456216"/>
        <dbReference type="EC" id="6.3.2.9"/>
    </reaction>
</comment>
<evidence type="ECO:0000256" key="8">
    <source>
        <dbReference type="ARBA" id="ARBA00023306"/>
    </source>
</evidence>
<feature type="compositionally biased region" description="Pro residues" evidence="10">
    <location>
        <begin position="14"/>
        <end position="27"/>
    </location>
</feature>
<feature type="domain" description="Mur ligase central" evidence="12">
    <location>
        <begin position="131"/>
        <end position="248"/>
    </location>
</feature>
<dbReference type="InterPro" id="IPR036565">
    <property type="entry name" value="Mur-like_cat_sf"/>
</dbReference>
<evidence type="ECO:0000256" key="3">
    <source>
        <dbReference type="ARBA" id="ARBA00022490"/>
    </source>
</evidence>
<reference evidence="13 14" key="1">
    <citation type="journal article" date="2021" name="Arch. Microbiol.">
        <title>Myceligenerans indicum sp. nov., an actinobacterium isolated from mangrove sediment of Sundarbans, India.</title>
        <authorList>
            <person name="Asha K."/>
            <person name="Bhadury P."/>
        </authorList>
    </citation>
    <scope>NUCLEOTIDE SEQUENCE [LARGE SCALE GENOMIC DNA]</scope>
    <source>
        <strain evidence="13 14">I2</strain>
    </source>
</reference>
<gene>
    <name evidence="13" type="primary">murD</name>
    <name evidence="13" type="ORF">HGK34_10790</name>
</gene>
<evidence type="ECO:0000256" key="6">
    <source>
        <dbReference type="ARBA" id="ARBA00022741"/>
    </source>
</evidence>
<evidence type="ECO:0000313" key="14">
    <source>
        <dbReference type="Proteomes" id="UP000675409"/>
    </source>
</evidence>
<dbReference type="PANTHER" id="PTHR43692:SF1">
    <property type="entry name" value="UDP-N-ACETYLMURAMOYLALANINE--D-GLUTAMATE LIGASE"/>
    <property type="match status" value="1"/>
</dbReference>
<feature type="region of interest" description="Disordered" evidence="10">
    <location>
        <begin position="102"/>
        <end position="124"/>
    </location>
</feature>
<evidence type="ECO:0000259" key="11">
    <source>
        <dbReference type="Pfam" id="PF02875"/>
    </source>
</evidence>
<name>A0ABS1LKK7_9MICO</name>
<dbReference type="Gene3D" id="3.40.1190.10">
    <property type="entry name" value="Mur-like, catalytic domain"/>
    <property type="match status" value="1"/>
</dbReference>
<sequence>LSSAASDVYKRQPPAAPPRPTPTPTPSPATTSPSMEARPSTGTSWSGADIGEVVADLVGGADLVVASPGWPPSSPLLVAAAAAGLPVWSEIELAWRLRVDRTPSDRDPAGRRGPALGLDGAGPGPAPWLAVTGTNGKTTTVEMLDSILRAAGLRSVAVGNVGRPLIEAALDPELDVLAVELSSFQLHHTHTMAAEAAAVLNLAPDHLDWHGSFEAYAADKGRIYERAQVACVYNKADRHTEDLVRAADVADGARAVGFVAGIPGPGDVGLVEDVLVDRAFHLAADDPARGGGAAELATLADLEHLSGGVTPPAHVVANALAAAALARAHGVPAAAVRDGLRAFAPGDHRIRRVAVIDDVTYVNDSKATNAHAAAAALSGFPHGTVVWVAGGLAKGAEFDELVAGRADRLRAAVVIGADAAPITGALERHAPGIPVVRIDPGDTGTVMRRAVAAARGLARTGDTVLLAPAGASMDQFASYAERGEAFAAAVRHEARRGTRDGEPDQTHDGAGHQH</sequence>
<dbReference type="EC" id="6.3.2.9" evidence="9"/>
<dbReference type="Pfam" id="PF02875">
    <property type="entry name" value="Mur_ligase_C"/>
    <property type="match status" value="1"/>
</dbReference>
<keyword evidence="7" id="KW-0067">ATP-binding</keyword>
<feature type="region of interest" description="Disordered" evidence="10">
    <location>
        <begin position="490"/>
        <end position="514"/>
    </location>
</feature>
<feature type="domain" description="Mur ligase C-terminal" evidence="11">
    <location>
        <begin position="348"/>
        <end position="470"/>
    </location>
</feature>
<dbReference type="GO" id="GO:0008764">
    <property type="term" value="F:UDP-N-acetylmuramoylalanine-D-glutamate ligase activity"/>
    <property type="evidence" value="ECO:0007669"/>
    <property type="project" value="UniProtKB-EC"/>
</dbReference>
<dbReference type="Gene3D" id="3.90.190.20">
    <property type="entry name" value="Mur ligase, C-terminal domain"/>
    <property type="match status" value="1"/>
</dbReference>
<comment type="pathway">
    <text evidence="2 9">Cell wall biogenesis; peptidoglycan biosynthesis.</text>
</comment>
<dbReference type="PANTHER" id="PTHR43692">
    <property type="entry name" value="UDP-N-ACETYLMURAMOYLALANINE--D-GLUTAMATE LIGASE"/>
    <property type="match status" value="1"/>
</dbReference>
<evidence type="ECO:0000256" key="1">
    <source>
        <dbReference type="ARBA" id="ARBA00004496"/>
    </source>
</evidence>
<organism evidence="13 14">
    <name type="scientific">Myceligenerans indicum</name>
    <dbReference type="NCBI Taxonomy" id="2593663"/>
    <lineage>
        <taxon>Bacteria</taxon>
        <taxon>Bacillati</taxon>
        <taxon>Actinomycetota</taxon>
        <taxon>Actinomycetes</taxon>
        <taxon>Micrococcales</taxon>
        <taxon>Promicromonosporaceae</taxon>
        <taxon>Myceligenerans</taxon>
    </lineage>
</organism>
<dbReference type="InterPro" id="IPR018109">
    <property type="entry name" value="Folylpolyglutamate_synth_CS"/>
</dbReference>
<dbReference type="Proteomes" id="UP000675409">
    <property type="component" value="Unassembled WGS sequence"/>
</dbReference>
<keyword evidence="6" id="KW-0547">Nucleotide-binding</keyword>
<dbReference type="InterPro" id="IPR005762">
    <property type="entry name" value="MurD"/>
</dbReference>
<evidence type="ECO:0000256" key="2">
    <source>
        <dbReference type="ARBA" id="ARBA00004752"/>
    </source>
</evidence>
<evidence type="ECO:0000313" key="13">
    <source>
        <dbReference type="EMBL" id="MBL0886754.1"/>
    </source>
</evidence>
<evidence type="ECO:0000256" key="7">
    <source>
        <dbReference type="ARBA" id="ARBA00022840"/>
    </source>
</evidence>
<keyword evidence="3" id="KW-0963">Cytoplasm</keyword>
<evidence type="ECO:0000256" key="5">
    <source>
        <dbReference type="ARBA" id="ARBA00022618"/>
    </source>
</evidence>
<dbReference type="Gene3D" id="3.40.50.720">
    <property type="entry name" value="NAD(P)-binding Rossmann-like Domain"/>
    <property type="match status" value="1"/>
</dbReference>
<evidence type="ECO:0000256" key="9">
    <source>
        <dbReference type="RuleBase" id="RU003664"/>
    </source>
</evidence>
<keyword evidence="9" id="KW-0133">Cell shape</keyword>
<dbReference type="InterPro" id="IPR036615">
    <property type="entry name" value="Mur_ligase_C_dom_sf"/>
</dbReference>
<keyword evidence="4 13" id="KW-0436">Ligase</keyword>
<evidence type="ECO:0000256" key="4">
    <source>
        <dbReference type="ARBA" id="ARBA00022598"/>
    </source>
</evidence>
<dbReference type="PROSITE" id="PS01011">
    <property type="entry name" value="FOLYLPOLYGLU_SYNT_1"/>
    <property type="match status" value="1"/>
</dbReference>
<evidence type="ECO:0000256" key="10">
    <source>
        <dbReference type="SAM" id="MobiDB-lite"/>
    </source>
</evidence>
<keyword evidence="9" id="KW-0961">Cell wall biogenesis/degradation</keyword>
<dbReference type="SUPFAM" id="SSF51984">
    <property type="entry name" value="MurCD N-terminal domain"/>
    <property type="match status" value="1"/>
</dbReference>
<accession>A0ABS1LKK7</accession>
<dbReference type="HAMAP" id="MF_00639">
    <property type="entry name" value="MurD"/>
    <property type="match status" value="1"/>
</dbReference>
<keyword evidence="5 9" id="KW-0132">Cell division</keyword>
<dbReference type="Pfam" id="PF08245">
    <property type="entry name" value="Mur_ligase_M"/>
    <property type="match status" value="1"/>
</dbReference>
<keyword evidence="9" id="KW-0573">Peptidoglycan synthesis</keyword>
<dbReference type="EMBL" id="JABBYC010000016">
    <property type="protein sequence ID" value="MBL0886754.1"/>
    <property type="molecule type" value="Genomic_DNA"/>
</dbReference>
<comment type="caution">
    <text evidence="13">The sequence shown here is derived from an EMBL/GenBank/DDBJ whole genome shotgun (WGS) entry which is preliminary data.</text>
</comment>
<proteinExistence type="inferred from homology"/>
<dbReference type="SUPFAM" id="SSF53623">
    <property type="entry name" value="MurD-like peptide ligases, catalytic domain"/>
    <property type="match status" value="1"/>
</dbReference>